<comment type="caution">
    <text evidence="1">The sequence shown here is derived from an EMBL/GenBank/DDBJ whole genome shotgun (WGS) entry which is preliminary data.</text>
</comment>
<dbReference type="EMBL" id="CM056742">
    <property type="protein sequence ID" value="KAJ8675967.1"/>
    <property type="molecule type" value="Genomic_DNA"/>
</dbReference>
<proteinExistence type="predicted"/>
<organism evidence="1 2">
    <name type="scientific">Eretmocerus hayati</name>
    <dbReference type="NCBI Taxonomy" id="131215"/>
    <lineage>
        <taxon>Eukaryota</taxon>
        <taxon>Metazoa</taxon>
        <taxon>Ecdysozoa</taxon>
        <taxon>Arthropoda</taxon>
        <taxon>Hexapoda</taxon>
        <taxon>Insecta</taxon>
        <taxon>Pterygota</taxon>
        <taxon>Neoptera</taxon>
        <taxon>Endopterygota</taxon>
        <taxon>Hymenoptera</taxon>
        <taxon>Apocrita</taxon>
        <taxon>Proctotrupomorpha</taxon>
        <taxon>Chalcidoidea</taxon>
        <taxon>Aphelinidae</taxon>
        <taxon>Aphelininae</taxon>
        <taxon>Eretmocerus</taxon>
    </lineage>
</organism>
<gene>
    <name evidence="1" type="ORF">QAD02_011753</name>
</gene>
<accession>A0ACC2NXW6</accession>
<sequence length="192" mass="21644">MDEAAGAGVAEPQSGSTSSSSSSSNIRGPLLASLVDGRDRILDGKRALYTYRAEYKRLPLYQFGLGKRRAPNNDQRGQRYSFGLGKRTREYQFGLGKRSNYGDVEASRIGYDVLPSDYYDAYPQRDALEEYLQGKRSRTYDFGVGKRLAETFHERSPTKQQRDKFAFGLGKRYDGEGDNDIGDYDSIPLMDQ</sequence>
<keyword evidence="2" id="KW-1185">Reference proteome</keyword>
<dbReference type="Proteomes" id="UP001239111">
    <property type="component" value="Chromosome 2"/>
</dbReference>
<evidence type="ECO:0000313" key="1">
    <source>
        <dbReference type="EMBL" id="KAJ8675967.1"/>
    </source>
</evidence>
<evidence type="ECO:0000313" key="2">
    <source>
        <dbReference type="Proteomes" id="UP001239111"/>
    </source>
</evidence>
<reference evidence="1" key="1">
    <citation type="submission" date="2023-04" db="EMBL/GenBank/DDBJ databases">
        <title>A chromosome-level genome assembly of the parasitoid wasp Eretmocerus hayati.</title>
        <authorList>
            <person name="Zhong Y."/>
            <person name="Liu S."/>
            <person name="Liu Y."/>
        </authorList>
    </citation>
    <scope>NUCLEOTIDE SEQUENCE</scope>
    <source>
        <strain evidence="1">ZJU_SS_LIU_2023</strain>
    </source>
</reference>
<protein>
    <submittedName>
        <fullName evidence="1">Uncharacterized protein</fullName>
    </submittedName>
</protein>
<name>A0ACC2NXW6_9HYME</name>